<accession>A0ABQ5N7N5</accession>
<dbReference type="RefSeq" id="WP_264850424.1">
    <property type="nucleotide sequence ID" value="NZ_BRXR01000001.1"/>
</dbReference>
<name>A0ABQ5N7N5_9CLOT</name>
<keyword evidence="2" id="KW-1185">Reference proteome</keyword>
<sequence>MNLMGFNILLQFFVNKQQKTNIVIYDKDISKSSICFSFMFPVPNIEISLCDFSNKPQSYRDLVDGKINFCRVYKDNIFDKAKIVYKIVTNRIHPLSYLCFDFHI</sequence>
<dbReference type="EMBL" id="BRXR01000001">
    <property type="protein sequence ID" value="GLC31146.1"/>
    <property type="molecule type" value="Genomic_DNA"/>
</dbReference>
<dbReference type="InterPro" id="IPR025911">
    <property type="entry name" value="ToxN/AbiQ_toxin"/>
</dbReference>
<gene>
    <name evidence="1" type="ORF">bsdE14_25560</name>
</gene>
<evidence type="ECO:0000313" key="1">
    <source>
        <dbReference type="EMBL" id="GLC31146.1"/>
    </source>
</evidence>
<evidence type="ECO:0000313" key="2">
    <source>
        <dbReference type="Proteomes" id="UP001208567"/>
    </source>
</evidence>
<comment type="caution">
    <text evidence="1">The sequence shown here is derived from an EMBL/GenBank/DDBJ whole genome shotgun (WGS) entry which is preliminary data.</text>
</comment>
<reference evidence="1 2" key="1">
    <citation type="journal article" date="2024" name="Int. J. Syst. Evol. Microbiol.">
        <title>Clostridium omnivorum sp. nov., isolated from anoxic soil under the treatment of reductive soil disinfestation.</title>
        <authorList>
            <person name="Ueki A."/>
            <person name="Tonouchi A."/>
            <person name="Kaku N."/>
            <person name="Honma S."/>
            <person name="Ueki K."/>
        </authorList>
    </citation>
    <scope>NUCLEOTIDE SEQUENCE [LARGE SCALE GENOMIC DNA]</scope>
    <source>
        <strain evidence="1 2">E14</strain>
    </source>
</reference>
<protein>
    <submittedName>
        <fullName evidence="1">Uncharacterized protein</fullName>
    </submittedName>
</protein>
<organism evidence="1 2">
    <name type="scientific">Clostridium omnivorum</name>
    <dbReference type="NCBI Taxonomy" id="1604902"/>
    <lineage>
        <taxon>Bacteria</taxon>
        <taxon>Bacillati</taxon>
        <taxon>Bacillota</taxon>
        <taxon>Clostridia</taxon>
        <taxon>Eubacteriales</taxon>
        <taxon>Clostridiaceae</taxon>
        <taxon>Clostridium</taxon>
    </lineage>
</organism>
<dbReference type="InterPro" id="IPR053735">
    <property type="entry name" value="Type_III_TA_endoRNase"/>
</dbReference>
<dbReference type="Pfam" id="PF13958">
    <property type="entry name" value="ToxN_toxin"/>
    <property type="match status" value="1"/>
</dbReference>
<dbReference type="Gene3D" id="3.10.129.130">
    <property type="match status" value="1"/>
</dbReference>
<proteinExistence type="predicted"/>
<dbReference type="Proteomes" id="UP001208567">
    <property type="component" value="Unassembled WGS sequence"/>
</dbReference>